<dbReference type="EC" id="5.3.1.9" evidence="3"/>
<dbReference type="EMBL" id="QWGR01000001">
    <property type="protein sequence ID" value="RIJ50825.1"/>
    <property type="molecule type" value="Genomic_DNA"/>
</dbReference>
<organism evidence="8 9">
    <name type="scientific">Maribellus luteus</name>
    <dbReference type="NCBI Taxonomy" id="2305463"/>
    <lineage>
        <taxon>Bacteria</taxon>
        <taxon>Pseudomonadati</taxon>
        <taxon>Bacteroidota</taxon>
        <taxon>Bacteroidia</taxon>
        <taxon>Marinilabiliales</taxon>
        <taxon>Prolixibacteraceae</taxon>
        <taxon>Maribellus</taxon>
    </lineage>
</organism>
<dbReference type="InterPro" id="IPR014710">
    <property type="entry name" value="RmlC-like_jellyroll"/>
</dbReference>
<dbReference type="Proteomes" id="UP000265926">
    <property type="component" value="Unassembled WGS sequence"/>
</dbReference>
<comment type="caution">
    <text evidence="8">The sequence shown here is derived from an EMBL/GenBank/DDBJ whole genome shotgun (WGS) entry which is preliminary data.</text>
</comment>
<dbReference type="InterPro" id="IPR011051">
    <property type="entry name" value="RmlC_Cupin_sf"/>
</dbReference>
<dbReference type="Pfam" id="PF06560">
    <property type="entry name" value="GPI"/>
    <property type="match status" value="1"/>
</dbReference>
<accession>A0A399T7H4</accession>
<dbReference type="AlphaFoldDB" id="A0A399T7H4"/>
<evidence type="ECO:0000313" key="9">
    <source>
        <dbReference type="Proteomes" id="UP000265926"/>
    </source>
</evidence>
<reference evidence="8 9" key="1">
    <citation type="submission" date="2018-08" db="EMBL/GenBank/DDBJ databases">
        <title>Pallidiluteibacterium maritimus gen. nov., sp. nov., isolated from coastal sediment.</title>
        <authorList>
            <person name="Zhou L.Y."/>
        </authorList>
    </citation>
    <scope>NUCLEOTIDE SEQUENCE [LARGE SCALE GENOMIC DNA]</scope>
    <source>
        <strain evidence="8 9">XSD2</strain>
    </source>
</reference>
<dbReference type="SUPFAM" id="SSF51182">
    <property type="entry name" value="RmlC-like cupins"/>
    <property type="match status" value="1"/>
</dbReference>
<evidence type="ECO:0000256" key="5">
    <source>
        <dbReference type="ARBA" id="ARBA00023152"/>
    </source>
</evidence>
<dbReference type="GO" id="GO:0006096">
    <property type="term" value="P:glycolytic process"/>
    <property type="evidence" value="ECO:0007669"/>
    <property type="project" value="UniProtKB-UniPathway"/>
</dbReference>
<sequence length="260" mass="29350">MELFNTNLNIQALINPLGFEYGDDCFGPKVEQRTLDAIRKSLKNPHCNGPEVVYSIAMDVGKKIHKPVLEELHLLFGVVTYAAGKLGDEPVRSQGHIHSKSVYAKGWSTPEVYEIWQGKAIIYMQETAKDNPGRCFAVHAGPGDVVIVPPFWAHATISADPFVPLTFGAWCDREYGFDYDEVRAHKGLAWFPVYKGDELTWEPNKSYTPSVLIEKSPASYESLGITPEKSIYKIFEDNPGIFEFVPKPHLIEQYWTNFIP</sequence>
<proteinExistence type="inferred from homology"/>
<evidence type="ECO:0000313" key="8">
    <source>
        <dbReference type="EMBL" id="RIJ50825.1"/>
    </source>
</evidence>
<keyword evidence="8" id="KW-0413">Isomerase</keyword>
<evidence type="ECO:0000256" key="2">
    <source>
        <dbReference type="ARBA" id="ARBA00006542"/>
    </source>
</evidence>
<dbReference type="GO" id="GO:0006094">
    <property type="term" value="P:gluconeogenesis"/>
    <property type="evidence" value="ECO:0007669"/>
    <property type="project" value="UniProtKB-KW"/>
</dbReference>
<dbReference type="UniPathway" id="UPA00109">
    <property type="reaction ID" value="UER00181"/>
</dbReference>
<comment type="pathway">
    <text evidence="1">Carbohydrate degradation; glycolysis; D-glyceraldehyde 3-phosphate and glycerone phosphate from D-glucose: step 2/4.</text>
</comment>
<comment type="catalytic activity">
    <reaction evidence="6">
        <text>alpha-D-glucose 6-phosphate = beta-D-fructose 6-phosphate</text>
        <dbReference type="Rhea" id="RHEA:11816"/>
        <dbReference type="ChEBI" id="CHEBI:57634"/>
        <dbReference type="ChEBI" id="CHEBI:58225"/>
        <dbReference type="EC" id="5.3.1.9"/>
    </reaction>
</comment>
<keyword evidence="9" id="KW-1185">Reference proteome</keyword>
<gene>
    <name evidence="8" type="ORF">D1614_02570</name>
</gene>
<evidence type="ECO:0000259" key="7">
    <source>
        <dbReference type="Pfam" id="PF06560"/>
    </source>
</evidence>
<keyword evidence="5" id="KW-0324">Glycolysis</keyword>
<dbReference type="Gene3D" id="2.60.120.10">
    <property type="entry name" value="Jelly Rolls"/>
    <property type="match status" value="1"/>
</dbReference>
<dbReference type="InterPro" id="IPR010551">
    <property type="entry name" value="G6P_isomerase_prok"/>
</dbReference>
<dbReference type="OrthoDB" id="1647241at2"/>
<dbReference type="RefSeq" id="WP_119436293.1">
    <property type="nucleotide sequence ID" value="NZ_QWGR01000001.1"/>
</dbReference>
<evidence type="ECO:0000256" key="1">
    <source>
        <dbReference type="ARBA" id="ARBA00004926"/>
    </source>
</evidence>
<name>A0A399T7H4_9BACT</name>
<feature type="domain" description="Glucose-6-phosphate isomerase prokaryote" evidence="7">
    <location>
        <begin position="50"/>
        <end position="199"/>
    </location>
</feature>
<evidence type="ECO:0000256" key="3">
    <source>
        <dbReference type="ARBA" id="ARBA00011952"/>
    </source>
</evidence>
<dbReference type="GO" id="GO:0004347">
    <property type="term" value="F:glucose-6-phosphate isomerase activity"/>
    <property type="evidence" value="ECO:0007669"/>
    <property type="project" value="UniProtKB-EC"/>
</dbReference>
<evidence type="ECO:0000256" key="6">
    <source>
        <dbReference type="ARBA" id="ARBA00029321"/>
    </source>
</evidence>
<evidence type="ECO:0000256" key="4">
    <source>
        <dbReference type="ARBA" id="ARBA00022432"/>
    </source>
</evidence>
<dbReference type="GO" id="GO:0005737">
    <property type="term" value="C:cytoplasm"/>
    <property type="evidence" value="ECO:0007669"/>
    <property type="project" value="InterPro"/>
</dbReference>
<keyword evidence="4" id="KW-0312">Gluconeogenesis</keyword>
<comment type="similarity">
    <text evidence="2">Belongs to the archaeal-type GPI family.</text>
</comment>
<protein>
    <recommendedName>
        <fullName evidence="3">glucose-6-phosphate isomerase</fullName>
        <ecNumber evidence="3">5.3.1.9</ecNumber>
    </recommendedName>
</protein>